<dbReference type="Pfam" id="PF00582">
    <property type="entry name" value="Usp"/>
    <property type="match status" value="1"/>
</dbReference>
<keyword evidence="4" id="KW-1185">Reference proteome</keyword>
<dbReference type="InterPro" id="IPR006016">
    <property type="entry name" value="UspA"/>
</dbReference>
<evidence type="ECO:0000313" key="4">
    <source>
        <dbReference type="Proteomes" id="UP000610456"/>
    </source>
</evidence>
<reference evidence="3" key="2">
    <citation type="submission" date="2020-09" db="EMBL/GenBank/DDBJ databases">
        <authorList>
            <person name="Sun Q."/>
            <person name="Kim S."/>
        </authorList>
    </citation>
    <scope>NUCLEOTIDE SEQUENCE</scope>
    <source>
        <strain evidence="3">KCTC 12719</strain>
    </source>
</reference>
<dbReference type="PANTHER" id="PTHR46268">
    <property type="entry name" value="STRESS RESPONSE PROTEIN NHAX"/>
    <property type="match status" value="1"/>
</dbReference>
<dbReference type="PANTHER" id="PTHR46268:SF22">
    <property type="entry name" value="SENSOR PROTEIN KDPD-RELATED"/>
    <property type="match status" value="1"/>
</dbReference>
<sequence>MKNILLPTDFSENSLNAIFYAIDMYRKDSCQFTLLNTYKVNGYDSESKLSAIPGNATAEKAKADAEKNLKEFILKITTQKKLKNHEFIGITSNDSLTEAIKKIIAENSFEIIIIGTQGSTGDYDVLYGSNTKNIMEEVQNCPILAVPSHITFKEIREIVLPNGYKMRHHKKDFDFITQLTEKFNAAIRVLHVVEDGELSSSQEANKKHIGLYLRDVSHSFHSLEHVSLPIGIYCFTESRDSDMIAFINKKHNFFQNLLMSPLYKNLGHYSTIPVLVLHQTKNQD</sequence>
<name>A0A918SG97_9FLAO</name>
<dbReference type="Proteomes" id="UP000610456">
    <property type="component" value="Unassembled WGS sequence"/>
</dbReference>
<comment type="caution">
    <text evidence="3">The sequence shown here is derived from an EMBL/GenBank/DDBJ whole genome shotgun (WGS) entry which is preliminary data.</text>
</comment>
<accession>A0A918SG97</accession>
<reference evidence="3" key="1">
    <citation type="journal article" date="2014" name="Int. J. Syst. Evol. Microbiol.">
        <title>Complete genome sequence of Corynebacterium casei LMG S-19264T (=DSM 44701T), isolated from a smear-ripened cheese.</title>
        <authorList>
            <consortium name="US DOE Joint Genome Institute (JGI-PGF)"/>
            <person name="Walter F."/>
            <person name="Albersmeier A."/>
            <person name="Kalinowski J."/>
            <person name="Ruckert C."/>
        </authorList>
    </citation>
    <scope>NUCLEOTIDE SEQUENCE</scope>
    <source>
        <strain evidence="3">KCTC 12719</strain>
    </source>
</reference>
<proteinExistence type="inferred from homology"/>
<comment type="similarity">
    <text evidence="1">Belongs to the universal stress protein A family.</text>
</comment>
<dbReference type="SUPFAM" id="SSF52402">
    <property type="entry name" value="Adenine nucleotide alpha hydrolases-like"/>
    <property type="match status" value="2"/>
</dbReference>
<dbReference type="InterPro" id="IPR014729">
    <property type="entry name" value="Rossmann-like_a/b/a_fold"/>
</dbReference>
<dbReference type="AlphaFoldDB" id="A0A918SG97"/>
<dbReference type="RefSeq" id="WP_189604502.1">
    <property type="nucleotide sequence ID" value="NZ_BMXB01000006.1"/>
</dbReference>
<dbReference type="CDD" id="cd00293">
    <property type="entry name" value="USP-like"/>
    <property type="match status" value="1"/>
</dbReference>
<protein>
    <submittedName>
        <fullName evidence="3">Universal stress protein UspA</fullName>
    </submittedName>
</protein>
<organism evidence="3 4">
    <name type="scientific">Salinimicrobium marinum</name>
    <dbReference type="NCBI Taxonomy" id="680283"/>
    <lineage>
        <taxon>Bacteria</taxon>
        <taxon>Pseudomonadati</taxon>
        <taxon>Bacteroidota</taxon>
        <taxon>Flavobacteriia</taxon>
        <taxon>Flavobacteriales</taxon>
        <taxon>Flavobacteriaceae</taxon>
        <taxon>Salinimicrobium</taxon>
    </lineage>
</organism>
<dbReference type="Gene3D" id="3.40.50.620">
    <property type="entry name" value="HUPs"/>
    <property type="match status" value="2"/>
</dbReference>
<dbReference type="EMBL" id="BMXB01000006">
    <property type="protein sequence ID" value="GHA37702.1"/>
    <property type="molecule type" value="Genomic_DNA"/>
</dbReference>
<gene>
    <name evidence="3" type="primary">uspA</name>
    <name evidence="3" type="ORF">GCM10007103_18970</name>
</gene>
<feature type="domain" description="UspA" evidence="2">
    <location>
        <begin position="1"/>
        <end position="147"/>
    </location>
</feature>
<evidence type="ECO:0000313" key="3">
    <source>
        <dbReference type="EMBL" id="GHA37702.1"/>
    </source>
</evidence>
<evidence type="ECO:0000256" key="1">
    <source>
        <dbReference type="ARBA" id="ARBA00008791"/>
    </source>
</evidence>
<evidence type="ECO:0000259" key="2">
    <source>
        <dbReference type="Pfam" id="PF00582"/>
    </source>
</evidence>